<evidence type="ECO:0000313" key="3">
    <source>
        <dbReference type="EMBL" id="GLR18725.1"/>
    </source>
</evidence>
<dbReference type="Gene3D" id="3.40.33.10">
    <property type="entry name" value="CAP"/>
    <property type="match status" value="1"/>
</dbReference>
<dbReference type="InterPro" id="IPR035940">
    <property type="entry name" value="CAP_sf"/>
</dbReference>
<comment type="caution">
    <text evidence="3">The sequence shown here is derived from an EMBL/GenBank/DDBJ whole genome shotgun (WGS) entry which is preliminary data.</text>
</comment>
<dbReference type="PANTHER" id="PTHR31157">
    <property type="entry name" value="SCP DOMAIN-CONTAINING PROTEIN"/>
    <property type="match status" value="1"/>
</dbReference>
<feature type="region of interest" description="Disordered" evidence="1">
    <location>
        <begin position="1"/>
        <end position="21"/>
    </location>
</feature>
<dbReference type="CDD" id="cd05379">
    <property type="entry name" value="CAP_bacterial"/>
    <property type="match status" value="1"/>
</dbReference>
<name>A0AA37SW04_9BACT</name>
<proteinExistence type="predicted"/>
<accession>A0AA37SW04</accession>
<dbReference type="InterPro" id="IPR014044">
    <property type="entry name" value="CAP_dom"/>
</dbReference>
<dbReference type="Pfam" id="PF00188">
    <property type="entry name" value="CAP"/>
    <property type="match status" value="1"/>
</dbReference>
<dbReference type="RefSeq" id="WP_235292672.1">
    <property type="nucleotide sequence ID" value="NZ_BSOH01000023.1"/>
</dbReference>
<reference evidence="3" key="1">
    <citation type="journal article" date="2014" name="Int. J. Syst. Evol. Microbiol.">
        <title>Complete genome sequence of Corynebacterium casei LMG S-19264T (=DSM 44701T), isolated from a smear-ripened cheese.</title>
        <authorList>
            <consortium name="US DOE Joint Genome Institute (JGI-PGF)"/>
            <person name="Walter F."/>
            <person name="Albersmeier A."/>
            <person name="Kalinowski J."/>
            <person name="Ruckert C."/>
        </authorList>
    </citation>
    <scope>NUCLEOTIDE SEQUENCE</scope>
    <source>
        <strain evidence="3">NBRC 108769</strain>
    </source>
</reference>
<sequence>MLSSCAPDAKPLEEKAVPSKKVTAVAKAAKKKTASSKNTASSSDIINHRDVDIYLLADLIHKEINKVKKANGLPLLKKDKVLKNAATDQNNYQIRIGDISHTQKTSKKENVGDRVSYYGGGFQAMSENVMYEGFIIRSSGNKKEIIAPSYAAQAKKMVRSWMNSPSHRKNIMNPKYDRVGTAAGYHGELHAVFATQVFGKKF</sequence>
<dbReference type="EMBL" id="BSOH01000023">
    <property type="protein sequence ID" value="GLR18725.1"/>
    <property type="molecule type" value="Genomic_DNA"/>
</dbReference>
<dbReference type="PANTHER" id="PTHR31157:SF1">
    <property type="entry name" value="SCP DOMAIN-CONTAINING PROTEIN"/>
    <property type="match status" value="1"/>
</dbReference>
<dbReference type="SUPFAM" id="SSF55797">
    <property type="entry name" value="PR-1-like"/>
    <property type="match status" value="1"/>
</dbReference>
<gene>
    <name evidence="3" type="ORF">GCM10007940_33410</name>
</gene>
<reference evidence="3" key="2">
    <citation type="submission" date="2023-01" db="EMBL/GenBank/DDBJ databases">
        <title>Draft genome sequence of Portibacter lacus strain NBRC 108769.</title>
        <authorList>
            <person name="Sun Q."/>
            <person name="Mori K."/>
        </authorList>
    </citation>
    <scope>NUCLEOTIDE SEQUENCE</scope>
    <source>
        <strain evidence="3">NBRC 108769</strain>
    </source>
</reference>
<organism evidence="3 4">
    <name type="scientific">Portibacter lacus</name>
    <dbReference type="NCBI Taxonomy" id="1099794"/>
    <lineage>
        <taxon>Bacteria</taxon>
        <taxon>Pseudomonadati</taxon>
        <taxon>Bacteroidota</taxon>
        <taxon>Saprospiria</taxon>
        <taxon>Saprospirales</taxon>
        <taxon>Haliscomenobacteraceae</taxon>
        <taxon>Portibacter</taxon>
    </lineage>
</organism>
<evidence type="ECO:0000313" key="4">
    <source>
        <dbReference type="Proteomes" id="UP001156666"/>
    </source>
</evidence>
<feature type="domain" description="SCP" evidence="2">
    <location>
        <begin position="63"/>
        <end position="198"/>
    </location>
</feature>
<evidence type="ECO:0000259" key="2">
    <source>
        <dbReference type="Pfam" id="PF00188"/>
    </source>
</evidence>
<dbReference type="Proteomes" id="UP001156666">
    <property type="component" value="Unassembled WGS sequence"/>
</dbReference>
<keyword evidence="4" id="KW-1185">Reference proteome</keyword>
<protein>
    <recommendedName>
        <fullName evidence="2">SCP domain-containing protein</fullName>
    </recommendedName>
</protein>
<evidence type="ECO:0000256" key="1">
    <source>
        <dbReference type="SAM" id="MobiDB-lite"/>
    </source>
</evidence>
<dbReference type="AlphaFoldDB" id="A0AA37SW04"/>